<sequence length="66" mass="7081">MPVADGANSAASETAAAPSPMEMRVDEIVETWLMVVPFAGLKWVTKDSRERCLEASTLASISGNRQ</sequence>
<protein>
    <submittedName>
        <fullName evidence="2">Uncharacterized protein</fullName>
    </submittedName>
</protein>
<feature type="compositionally biased region" description="Low complexity" evidence="1">
    <location>
        <begin position="1"/>
        <end position="19"/>
    </location>
</feature>
<proteinExistence type="predicted"/>
<dbReference type="Proteomes" id="UP000465241">
    <property type="component" value="Unassembled WGS sequence"/>
</dbReference>
<name>A0A7I9WHR8_9MYCO</name>
<gene>
    <name evidence="2" type="ORF">MMUR_13290</name>
</gene>
<organism evidence="2 3">
    <name type="scientific">Mycolicibacterium murale</name>
    <dbReference type="NCBI Taxonomy" id="182220"/>
    <lineage>
        <taxon>Bacteria</taxon>
        <taxon>Bacillati</taxon>
        <taxon>Actinomycetota</taxon>
        <taxon>Actinomycetes</taxon>
        <taxon>Mycobacteriales</taxon>
        <taxon>Mycobacteriaceae</taxon>
        <taxon>Mycolicibacterium</taxon>
    </lineage>
</organism>
<dbReference type="EMBL" id="BLKT01000003">
    <property type="protein sequence ID" value="GFG57193.1"/>
    <property type="molecule type" value="Genomic_DNA"/>
</dbReference>
<feature type="region of interest" description="Disordered" evidence="1">
    <location>
        <begin position="1"/>
        <end position="21"/>
    </location>
</feature>
<comment type="caution">
    <text evidence="2">The sequence shown here is derived from an EMBL/GenBank/DDBJ whole genome shotgun (WGS) entry which is preliminary data.</text>
</comment>
<keyword evidence="3" id="KW-1185">Reference proteome</keyword>
<accession>A0A7I9WHR8</accession>
<evidence type="ECO:0000256" key="1">
    <source>
        <dbReference type="SAM" id="MobiDB-lite"/>
    </source>
</evidence>
<dbReference type="AlphaFoldDB" id="A0A7I9WHR8"/>
<evidence type="ECO:0000313" key="3">
    <source>
        <dbReference type="Proteomes" id="UP000465241"/>
    </source>
</evidence>
<evidence type="ECO:0000313" key="2">
    <source>
        <dbReference type="EMBL" id="GFG57193.1"/>
    </source>
</evidence>
<reference evidence="2 3" key="1">
    <citation type="journal article" date="2019" name="Emerg. Microbes Infect.">
        <title>Comprehensive subspecies identification of 175 nontuberculous mycobacteria species based on 7547 genomic profiles.</title>
        <authorList>
            <person name="Matsumoto Y."/>
            <person name="Kinjo T."/>
            <person name="Motooka D."/>
            <person name="Nabeya D."/>
            <person name="Jung N."/>
            <person name="Uechi K."/>
            <person name="Horii T."/>
            <person name="Iida T."/>
            <person name="Fujita J."/>
            <person name="Nakamura S."/>
        </authorList>
    </citation>
    <scope>NUCLEOTIDE SEQUENCE [LARGE SCALE GENOMIC DNA]</scope>
    <source>
        <strain evidence="2 3">JCM 13392</strain>
    </source>
</reference>